<evidence type="ECO:0000313" key="1">
    <source>
        <dbReference type="EMBL" id="GFY77655.1"/>
    </source>
</evidence>
<proteinExistence type="predicted"/>
<name>A0A8X6YV23_9ARAC</name>
<organism evidence="1 2">
    <name type="scientific">Trichonephila inaurata madagascariensis</name>
    <dbReference type="NCBI Taxonomy" id="2747483"/>
    <lineage>
        <taxon>Eukaryota</taxon>
        <taxon>Metazoa</taxon>
        <taxon>Ecdysozoa</taxon>
        <taxon>Arthropoda</taxon>
        <taxon>Chelicerata</taxon>
        <taxon>Arachnida</taxon>
        <taxon>Araneae</taxon>
        <taxon>Araneomorphae</taxon>
        <taxon>Entelegynae</taxon>
        <taxon>Araneoidea</taxon>
        <taxon>Nephilidae</taxon>
        <taxon>Trichonephila</taxon>
        <taxon>Trichonephila inaurata</taxon>
    </lineage>
</organism>
<dbReference type="Proteomes" id="UP000886998">
    <property type="component" value="Unassembled WGS sequence"/>
</dbReference>
<sequence>MPRIFGSFRWGVFRTRVLEESREAACTRE</sequence>
<gene>
    <name evidence="1" type="ORF">TNIN_265141</name>
</gene>
<dbReference type="EMBL" id="BMAV01022550">
    <property type="protein sequence ID" value="GFY77655.1"/>
    <property type="molecule type" value="Genomic_DNA"/>
</dbReference>
<comment type="caution">
    <text evidence="1">The sequence shown here is derived from an EMBL/GenBank/DDBJ whole genome shotgun (WGS) entry which is preliminary data.</text>
</comment>
<reference evidence="1" key="1">
    <citation type="submission" date="2020-08" db="EMBL/GenBank/DDBJ databases">
        <title>Multicomponent nature underlies the extraordinary mechanical properties of spider dragline silk.</title>
        <authorList>
            <person name="Kono N."/>
            <person name="Nakamura H."/>
            <person name="Mori M."/>
            <person name="Yoshida Y."/>
            <person name="Ohtoshi R."/>
            <person name="Malay A.D."/>
            <person name="Moran D.A.P."/>
            <person name="Tomita M."/>
            <person name="Numata K."/>
            <person name="Arakawa K."/>
        </authorList>
    </citation>
    <scope>NUCLEOTIDE SEQUENCE</scope>
</reference>
<dbReference type="AlphaFoldDB" id="A0A8X6YV23"/>
<accession>A0A8X6YV23</accession>
<feature type="non-terminal residue" evidence="1">
    <location>
        <position position="29"/>
    </location>
</feature>
<evidence type="ECO:0000313" key="2">
    <source>
        <dbReference type="Proteomes" id="UP000886998"/>
    </source>
</evidence>
<keyword evidence="2" id="KW-1185">Reference proteome</keyword>
<protein>
    <submittedName>
        <fullName evidence="1">Uncharacterized protein</fullName>
    </submittedName>
</protein>